<sequence length="286" mass="31526">MDSNMQQSDDNKFIPMTSVSSGTGHEVRPDVYYYTNQIVNFVLFGNPAGEDWVLIDAGMPKSASEIKQVFENRFGEFQKPAAIILTHGHFDHVGSLVGLLEAWGNVPVYAHPLEFPFLTGQQAYPEPDTTVEGGMLAKISSIYPHEPINISGANLLPLPEDGSVPHMPGWVWLHTPGHSPGHVAFFREQDGVLISGDAVITVKQDSMYRVLVQKEEIQGPPRYLTTDWQAAWDSVRKLEALHPQVIIPGHGTYMEGEALAKGLSKLVAEFDTIAIPDHGKFVDGKE</sequence>
<dbReference type="SUPFAM" id="SSF56281">
    <property type="entry name" value="Metallo-hydrolase/oxidoreductase"/>
    <property type="match status" value="1"/>
</dbReference>
<evidence type="ECO:0000313" key="2">
    <source>
        <dbReference type="EMBL" id="NEM97715.1"/>
    </source>
</evidence>
<proteinExistence type="predicted"/>
<dbReference type="PANTHER" id="PTHR42951">
    <property type="entry name" value="METALLO-BETA-LACTAMASE DOMAIN-CONTAINING"/>
    <property type="match status" value="1"/>
</dbReference>
<comment type="caution">
    <text evidence="2">The sequence shown here is derived from an EMBL/GenBank/DDBJ whole genome shotgun (WGS) entry which is preliminary data.</text>
</comment>
<accession>A0A6B3LRN7</accession>
<dbReference type="Pfam" id="PF00753">
    <property type="entry name" value="Lactamase_B"/>
    <property type="match status" value="1"/>
</dbReference>
<gene>
    <name evidence="2" type="ORF">GXP69_08420</name>
</gene>
<dbReference type="InterPro" id="IPR001279">
    <property type="entry name" value="Metallo-B-lactamas"/>
</dbReference>
<protein>
    <submittedName>
        <fullName evidence="2">MBL fold metallo-hydrolase</fullName>
    </submittedName>
</protein>
<organism evidence="2 3">
    <name type="scientific">Pontibacter burrus</name>
    <dbReference type="NCBI Taxonomy" id="2704466"/>
    <lineage>
        <taxon>Bacteria</taxon>
        <taxon>Pseudomonadati</taxon>
        <taxon>Bacteroidota</taxon>
        <taxon>Cytophagia</taxon>
        <taxon>Cytophagales</taxon>
        <taxon>Hymenobacteraceae</taxon>
        <taxon>Pontibacter</taxon>
    </lineage>
</organism>
<dbReference type="InterPro" id="IPR036866">
    <property type="entry name" value="RibonucZ/Hydroxyglut_hydro"/>
</dbReference>
<keyword evidence="2" id="KW-0378">Hydrolase</keyword>
<dbReference type="CDD" id="cd07721">
    <property type="entry name" value="yflN-like_MBL-fold"/>
    <property type="match status" value="1"/>
</dbReference>
<dbReference type="InterPro" id="IPR050855">
    <property type="entry name" value="NDM-1-like"/>
</dbReference>
<dbReference type="SMART" id="SM00849">
    <property type="entry name" value="Lactamase_B"/>
    <property type="match status" value="1"/>
</dbReference>
<dbReference type="Gene3D" id="3.60.15.10">
    <property type="entry name" value="Ribonuclease Z/Hydroxyacylglutathione hydrolase-like"/>
    <property type="match status" value="1"/>
</dbReference>
<reference evidence="2 3" key="1">
    <citation type="submission" date="2020-02" db="EMBL/GenBank/DDBJ databases">
        <authorList>
            <person name="Kim M.K."/>
        </authorList>
    </citation>
    <scope>NUCLEOTIDE SEQUENCE [LARGE SCALE GENOMIC DNA]</scope>
    <source>
        <strain evidence="2 3">BT327</strain>
    </source>
</reference>
<evidence type="ECO:0000313" key="3">
    <source>
        <dbReference type="Proteomes" id="UP000474777"/>
    </source>
</evidence>
<dbReference type="GO" id="GO:0016787">
    <property type="term" value="F:hydrolase activity"/>
    <property type="evidence" value="ECO:0007669"/>
    <property type="project" value="UniProtKB-KW"/>
</dbReference>
<feature type="domain" description="Metallo-beta-lactamase" evidence="1">
    <location>
        <begin position="38"/>
        <end position="250"/>
    </location>
</feature>
<dbReference type="RefSeq" id="WP_163914336.1">
    <property type="nucleotide sequence ID" value="NZ_JAAGWD010000003.1"/>
</dbReference>
<dbReference type="Proteomes" id="UP000474777">
    <property type="component" value="Unassembled WGS sequence"/>
</dbReference>
<name>A0A6B3LRN7_9BACT</name>
<evidence type="ECO:0000259" key="1">
    <source>
        <dbReference type="SMART" id="SM00849"/>
    </source>
</evidence>
<dbReference type="AlphaFoldDB" id="A0A6B3LRN7"/>
<keyword evidence="3" id="KW-1185">Reference proteome</keyword>
<dbReference type="PANTHER" id="PTHR42951:SF17">
    <property type="entry name" value="METALLO-BETA-LACTAMASE DOMAIN-CONTAINING PROTEIN"/>
    <property type="match status" value="1"/>
</dbReference>
<dbReference type="EMBL" id="JAAGWD010000003">
    <property type="protein sequence ID" value="NEM97715.1"/>
    <property type="molecule type" value="Genomic_DNA"/>
</dbReference>